<organism evidence="11 12">
    <name type="scientific">Alcaligenes faecalis</name>
    <dbReference type="NCBI Taxonomy" id="511"/>
    <lineage>
        <taxon>Bacteria</taxon>
        <taxon>Pseudomonadati</taxon>
        <taxon>Pseudomonadota</taxon>
        <taxon>Betaproteobacteria</taxon>
        <taxon>Burkholderiales</taxon>
        <taxon>Alcaligenaceae</taxon>
        <taxon>Alcaligenes</taxon>
    </lineage>
</organism>
<dbReference type="InterPro" id="IPR049142">
    <property type="entry name" value="MS_channel_1st"/>
</dbReference>
<dbReference type="InterPro" id="IPR006685">
    <property type="entry name" value="MscS_channel_2nd"/>
</dbReference>
<dbReference type="Gene3D" id="1.10.287.1260">
    <property type="match status" value="1"/>
</dbReference>
<dbReference type="SUPFAM" id="SSF82689">
    <property type="entry name" value="Mechanosensitive channel protein MscS (YggB), C-terminal domain"/>
    <property type="match status" value="1"/>
</dbReference>
<comment type="caution">
    <text evidence="11">The sequence shown here is derived from an EMBL/GenBank/DDBJ whole genome shotgun (WGS) entry which is preliminary data.</text>
</comment>
<evidence type="ECO:0000259" key="10">
    <source>
        <dbReference type="Pfam" id="PF21088"/>
    </source>
</evidence>
<comment type="caution">
    <text evidence="7">Lacks conserved residue(s) required for the propagation of feature annotation.</text>
</comment>
<evidence type="ECO:0000256" key="4">
    <source>
        <dbReference type="ARBA" id="ARBA00022692"/>
    </source>
</evidence>
<dbReference type="AlphaFoldDB" id="A0A2U2BKA3"/>
<dbReference type="Gene3D" id="3.30.70.100">
    <property type="match status" value="1"/>
</dbReference>
<keyword evidence="3" id="KW-1003">Cell membrane</keyword>
<feature type="transmembrane region" description="Helical" evidence="7">
    <location>
        <begin position="55"/>
        <end position="78"/>
    </location>
</feature>
<feature type="domain" description="Mechanosensitive ion channel MscS C-terminal" evidence="9">
    <location>
        <begin position="180"/>
        <end position="258"/>
    </location>
</feature>
<dbReference type="PANTHER" id="PTHR30221:SF1">
    <property type="entry name" value="SMALL-CONDUCTANCE MECHANOSENSITIVE CHANNEL"/>
    <property type="match status" value="1"/>
</dbReference>
<evidence type="ECO:0000313" key="12">
    <source>
        <dbReference type="Proteomes" id="UP000245216"/>
    </source>
</evidence>
<dbReference type="Pfam" id="PF00924">
    <property type="entry name" value="MS_channel_2nd"/>
    <property type="match status" value="1"/>
</dbReference>
<keyword evidence="7" id="KW-0997">Cell inner membrane</keyword>
<dbReference type="Pfam" id="PF21082">
    <property type="entry name" value="MS_channel_3rd"/>
    <property type="match status" value="1"/>
</dbReference>
<keyword evidence="7" id="KW-0406">Ion transport</keyword>
<sequence>MEKLQAWMTEFPAVVAIALNVVIALLILIIGWWLSAVAGRAIKRMAARSPRVDPTIVPMAQSVTVWTIRIFVLIAVLARFGVQTASIIAVLGAAGLAVGLALQNTLQNIAAGIMLLMLRPLRAGEFVSVVGKGDGTVQEVGLFLTRFEQVDGIQFTLPNSLIWGNPIINYSRNTTRRLDFGVGVRYGDDLDLAIKLLQDLLNEHPQVLKDPAPLVMVMEYKDSVITVNLRAWINAADFWDARFDLFRRAVQVLNQAGLQTPVPVREIVQTGGEKKAA</sequence>
<evidence type="ECO:0000256" key="1">
    <source>
        <dbReference type="ARBA" id="ARBA00004651"/>
    </source>
</evidence>
<feature type="transmembrane region" description="Helical" evidence="7">
    <location>
        <begin position="12"/>
        <end position="34"/>
    </location>
</feature>
<feature type="domain" description="Mechanosensitive ion channel transmembrane helices 2/3" evidence="10">
    <location>
        <begin position="71"/>
        <end position="103"/>
    </location>
</feature>
<dbReference type="InterPro" id="IPR049278">
    <property type="entry name" value="MS_channel_C"/>
</dbReference>
<name>A0A2U2BKA3_ALCFA</name>
<keyword evidence="6 7" id="KW-0472">Membrane</keyword>
<dbReference type="GO" id="GO:0008381">
    <property type="term" value="F:mechanosensitive monoatomic ion channel activity"/>
    <property type="evidence" value="ECO:0007669"/>
    <property type="project" value="InterPro"/>
</dbReference>
<comment type="similarity">
    <text evidence="2 7">Belongs to the MscS (TC 1.A.23) family.</text>
</comment>
<reference evidence="11 12" key="2">
    <citation type="submission" date="2018-05" db="EMBL/GenBank/DDBJ databases">
        <authorList>
            <person name="Lanie J.A."/>
            <person name="Ng W.-L."/>
            <person name="Kazmierczak K.M."/>
            <person name="Andrzejewski T.M."/>
            <person name="Davidsen T.M."/>
            <person name="Wayne K.J."/>
            <person name="Tettelin H."/>
            <person name="Glass J.I."/>
            <person name="Rusch D."/>
            <person name="Podicherti R."/>
            <person name="Tsui H.-C.T."/>
            <person name="Winkler M.E."/>
        </authorList>
    </citation>
    <scope>NUCLEOTIDE SEQUENCE [LARGE SCALE GENOMIC DNA]</scope>
    <source>
        <strain evidence="11 12">YBY</strain>
    </source>
</reference>
<comment type="subcellular location">
    <subcellularLocation>
        <location evidence="7">Cell inner membrane</location>
        <topology evidence="7">Multi-pass membrane protein</topology>
    </subcellularLocation>
    <subcellularLocation>
        <location evidence="1">Cell membrane</location>
        <topology evidence="1">Multi-pass membrane protein</topology>
    </subcellularLocation>
</comment>
<gene>
    <name evidence="11" type="ORF">DF183_06920</name>
</gene>
<keyword evidence="4 7" id="KW-0812">Transmembrane</keyword>
<dbReference type="Proteomes" id="UP000245216">
    <property type="component" value="Unassembled WGS sequence"/>
</dbReference>
<dbReference type="InterPro" id="IPR010920">
    <property type="entry name" value="LSM_dom_sf"/>
</dbReference>
<dbReference type="GO" id="GO:0005886">
    <property type="term" value="C:plasma membrane"/>
    <property type="evidence" value="ECO:0007669"/>
    <property type="project" value="UniProtKB-SubCell"/>
</dbReference>
<evidence type="ECO:0000256" key="3">
    <source>
        <dbReference type="ARBA" id="ARBA00022475"/>
    </source>
</evidence>
<dbReference type="Pfam" id="PF21088">
    <property type="entry name" value="MS_channel_1st"/>
    <property type="match status" value="1"/>
</dbReference>
<evidence type="ECO:0000256" key="7">
    <source>
        <dbReference type="RuleBase" id="RU369025"/>
    </source>
</evidence>
<dbReference type="SUPFAM" id="SSF82861">
    <property type="entry name" value="Mechanosensitive channel protein MscS (YggB), transmembrane region"/>
    <property type="match status" value="1"/>
</dbReference>
<evidence type="ECO:0000256" key="2">
    <source>
        <dbReference type="ARBA" id="ARBA00008017"/>
    </source>
</evidence>
<comment type="subunit">
    <text evidence="7">Homoheptamer.</text>
</comment>
<dbReference type="EMBL" id="QEXO01000002">
    <property type="protein sequence ID" value="PWE14451.1"/>
    <property type="molecule type" value="Genomic_DNA"/>
</dbReference>
<keyword evidence="7" id="KW-0407">Ion channel</keyword>
<dbReference type="STRING" id="511.UZ73_05875"/>
<feature type="domain" description="Mechanosensitive ion channel MscS" evidence="8">
    <location>
        <begin position="104"/>
        <end position="172"/>
    </location>
</feature>
<evidence type="ECO:0000259" key="9">
    <source>
        <dbReference type="Pfam" id="PF21082"/>
    </source>
</evidence>
<dbReference type="PANTHER" id="PTHR30221">
    <property type="entry name" value="SMALL-CONDUCTANCE MECHANOSENSITIVE CHANNEL"/>
    <property type="match status" value="1"/>
</dbReference>
<evidence type="ECO:0000256" key="6">
    <source>
        <dbReference type="ARBA" id="ARBA00023136"/>
    </source>
</evidence>
<keyword evidence="7" id="KW-0813">Transport</keyword>
<dbReference type="Gene3D" id="2.30.30.60">
    <property type="match status" value="1"/>
</dbReference>
<dbReference type="InterPro" id="IPR045275">
    <property type="entry name" value="MscS_archaea/bacteria_type"/>
</dbReference>
<feature type="transmembrane region" description="Helical" evidence="7">
    <location>
        <begin position="84"/>
        <end position="102"/>
    </location>
</feature>
<evidence type="ECO:0000259" key="8">
    <source>
        <dbReference type="Pfam" id="PF00924"/>
    </source>
</evidence>
<evidence type="ECO:0000256" key="5">
    <source>
        <dbReference type="ARBA" id="ARBA00022989"/>
    </source>
</evidence>
<protein>
    <recommendedName>
        <fullName evidence="7">Small-conductance mechanosensitive channel</fullName>
    </recommendedName>
</protein>
<dbReference type="InterPro" id="IPR011066">
    <property type="entry name" value="MscS_channel_C_sf"/>
</dbReference>
<reference evidence="11 12" key="1">
    <citation type="submission" date="2018-05" db="EMBL/GenBank/DDBJ databases">
        <title>Genome Sequence of an Efficient Indole-Degrading Bacterium, Alcaligenes sp.YBY.</title>
        <authorList>
            <person name="Yang B."/>
        </authorList>
    </citation>
    <scope>NUCLEOTIDE SEQUENCE [LARGE SCALE GENOMIC DNA]</scope>
    <source>
        <strain evidence="11 12">YBY</strain>
    </source>
</reference>
<dbReference type="InterPro" id="IPR011014">
    <property type="entry name" value="MscS_channel_TM-2"/>
</dbReference>
<dbReference type="InterPro" id="IPR023408">
    <property type="entry name" value="MscS_beta-dom_sf"/>
</dbReference>
<keyword evidence="5 7" id="KW-1133">Transmembrane helix</keyword>
<proteinExistence type="inferred from homology"/>
<comment type="function">
    <text evidence="7">Mechanosensitive channel that participates in the regulation of osmotic pressure changes within the cell, opening in response to stretch forces in the membrane lipid bilayer, without the need for other proteins. Contributes to normal resistance to hypoosmotic shock. Forms an ion channel of 1.0 nanosiemens conductance with a slight preference for anions.</text>
</comment>
<accession>A0A2U2BKA3</accession>
<evidence type="ECO:0000313" key="11">
    <source>
        <dbReference type="EMBL" id="PWE14451.1"/>
    </source>
</evidence>
<dbReference type="SUPFAM" id="SSF50182">
    <property type="entry name" value="Sm-like ribonucleoproteins"/>
    <property type="match status" value="1"/>
</dbReference>